<keyword evidence="4" id="KW-1185">Reference proteome</keyword>
<accession>A0A7W8QQB6</accession>
<proteinExistence type="predicted"/>
<keyword evidence="2" id="KW-0812">Transmembrane</keyword>
<dbReference type="Proteomes" id="UP000572635">
    <property type="component" value="Unassembled WGS sequence"/>
</dbReference>
<gene>
    <name evidence="3" type="ORF">HDA36_004608</name>
</gene>
<evidence type="ECO:0008006" key="5">
    <source>
        <dbReference type="Google" id="ProtNLM"/>
    </source>
</evidence>
<reference evidence="3 4" key="1">
    <citation type="submission" date="2020-08" db="EMBL/GenBank/DDBJ databases">
        <title>Sequencing the genomes of 1000 actinobacteria strains.</title>
        <authorList>
            <person name="Klenk H.-P."/>
        </authorList>
    </citation>
    <scope>NUCLEOTIDE SEQUENCE [LARGE SCALE GENOMIC DNA]</scope>
    <source>
        <strain evidence="3 4">DSM 44551</strain>
    </source>
</reference>
<dbReference type="InterPro" id="IPR025443">
    <property type="entry name" value="DUF4307"/>
</dbReference>
<evidence type="ECO:0000313" key="3">
    <source>
        <dbReference type="EMBL" id="MBB5434524.1"/>
    </source>
</evidence>
<dbReference type="Pfam" id="PF14155">
    <property type="entry name" value="DUF4307"/>
    <property type="match status" value="1"/>
</dbReference>
<keyword evidence="2" id="KW-1133">Transmembrane helix</keyword>
<dbReference type="AlphaFoldDB" id="A0A7W8QQB6"/>
<sequence length="147" mass="15160">MPESPSDLTSDGAAGAAAPGGDERGTRSAMRRYGGKPFIFLIGLIAAGIFTLGWGAALVSYGDGGGVAKQTVAWSVEDSSTASITFQVSSGDPVTCLVRAYDRQHVEVGQKDVEVGAGTKTVTTEIETVREAAMVEVASCREQGTTK</sequence>
<feature type="transmembrane region" description="Helical" evidence="2">
    <location>
        <begin position="38"/>
        <end position="61"/>
    </location>
</feature>
<keyword evidence="2" id="KW-0472">Membrane</keyword>
<feature type="region of interest" description="Disordered" evidence="1">
    <location>
        <begin position="1"/>
        <end position="28"/>
    </location>
</feature>
<dbReference type="RefSeq" id="WP_184395204.1">
    <property type="nucleotide sequence ID" value="NZ_BAAAJD010000096.1"/>
</dbReference>
<evidence type="ECO:0000256" key="2">
    <source>
        <dbReference type="SAM" id="Phobius"/>
    </source>
</evidence>
<evidence type="ECO:0000256" key="1">
    <source>
        <dbReference type="SAM" id="MobiDB-lite"/>
    </source>
</evidence>
<dbReference type="EMBL" id="JACHDB010000001">
    <property type="protein sequence ID" value="MBB5434524.1"/>
    <property type="molecule type" value="Genomic_DNA"/>
</dbReference>
<protein>
    <recommendedName>
        <fullName evidence="5">DUF4307 domain-containing protein</fullName>
    </recommendedName>
</protein>
<comment type="caution">
    <text evidence="3">The sequence shown here is derived from an EMBL/GenBank/DDBJ whole genome shotgun (WGS) entry which is preliminary data.</text>
</comment>
<name>A0A7W8QQB6_9ACTN</name>
<organism evidence="3 4">
    <name type="scientific">Nocardiopsis composta</name>
    <dbReference type="NCBI Taxonomy" id="157465"/>
    <lineage>
        <taxon>Bacteria</taxon>
        <taxon>Bacillati</taxon>
        <taxon>Actinomycetota</taxon>
        <taxon>Actinomycetes</taxon>
        <taxon>Streptosporangiales</taxon>
        <taxon>Nocardiopsidaceae</taxon>
        <taxon>Nocardiopsis</taxon>
    </lineage>
</organism>
<evidence type="ECO:0000313" key="4">
    <source>
        <dbReference type="Proteomes" id="UP000572635"/>
    </source>
</evidence>